<reference evidence="2" key="1">
    <citation type="journal article" date="2020" name="Stud. Mycol.">
        <title>101 Dothideomycetes genomes: a test case for predicting lifestyles and emergence of pathogens.</title>
        <authorList>
            <person name="Haridas S."/>
            <person name="Albert R."/>
            <person name="Binder M."/>
            <person name="Bloem J."/>
            <person name="Labutti K."/>
            <person name="Salamov A."/>
            <person name="Andreopoulos B."/>
            <person name="Baker S."/>
            <person name="Barry K."/>
            <person name="Bills G."/>
            <person name="Bluhm B."/>
            <person name="Cannon C."/>
            <person name="Castanera R."/>
            <person name="Culley D."/>
            <person name="Daum C."/>
            <person name="Ezra D."/>
            <person name="Gonzalez J."/>
            <person name="Henrissat B."/>
            <person name="Kuo A."/>
            <person name="Liang C."/>
            <person name="Lipzen A."/>
            <person name="Lutzoni F."/>
            <person name="Magnuson J."/>
            <person name="Mondo S."/>
            <person name="Nolan M."/>
            <person name="Ohm R."/>
            <person name="Pangilinan J."/>
            <person name="Park H.-J."/>
            <person name="Ramirez L."/>
            <person name="Alfaro M."/>
            <person name="Sun H."/>
            <person name="Tritt A."/>
            <person name="Yoshinaga Y."/>
            <person name="Zwiers L.-H."/>
            <person name="Turgeon B."/>
            <person name="Goodwin S."/>
            <person name="Spatafora J."/>
            <person name="Crous P."/>
            <person name="Grigoriev I."/>
        </authorList>
    </citation>
    <scope>NUCLEOTIDE SEQUENCE</scope>
    <source>
        <strain evidence="2">CBS 627.86</strain>
    </source>
</reference>
<feature type="compositionally biased region" description="Basic and acidic residues" evidence="1">
    <location>
        <begin position="39"/>
        <end position="52"/>
    </location>
</feature>
<feature type="region of interest" description="Disordered" evidence="1">
    <location>
        <begin position="1"/>
        <end position="118"/>
    </location>
</feature>
<dbReference type="AlphaFoldDB" id="A0A6A5YQP0"/>
<dbReference type="Proteomes" id="UP000799770">
    <property type="component" value="Unassembled WGS sequence"/>
</dbReference>
<evidence type="ECO:0000313" key="3">
    <source>
        <dbReference type="Proteomes" id="UP000799770"/>
    </source>
</evidence>
<name>A0A6A5YQP0_9PLEO</name>
<protein>
    <submittedName>
        <fullName evidence="2">Uncharacterized protein</fullName>
    </submittedName>
</protein>
<proteinExistence type="predicted"/>
<feature type="compositionally biased region" description="Basic and acidic residues" evidence="1">
    <location>
        <begin position="77"/>
        <end position="87"/>
    </location>
</feature>
<evidence type="ECO:0000256" key="1">
    <source>
        <dbReference type="SAM" id="MobiDB-lite"/>
    </source>
</evidence>
<evidence type="ECO:0000313" key="2">
    <source>
        <dbReference type="EMBL" id="KAF2109456.1"/>
    </source>
</evidence>
<gene>
    <name evidence="2" type="ORF">BDV96DRAFT_651889</name>
</gene>
<accession>A0A6A5YQP0</accession>
<sequence length="231" mass="26367">MTSELLRKRTASEESVEAEDRKKAKIVDKDVTQTLQSEKPNRDHRNSAKDDDTGSEVGKVVEQPIATGMKTTQEAVEIEKLDSRTNEQQETASEPQDLDASIAIEDAQSPQPRIDADETELAMERAYELGDDYSESESELSSTSEIRAVATYGRQELEYDQAHEAFREVQDEALEQSFDQFEQMVANYPGGRDQYLRDLVEDYSSDTSATLREKARNREFMEEDYGYYDED</sequence>
<keyword evidence="3" id="KW-1185">Reference proteome</keyword>
<dbReference type="EMBL" id="ML977342">
    <property type="protein sequence ID" value="KAF2109456.1"/>
    <property type="molecule type" value="Genomic_DNA"/>
</dbReference>
<organism evidence="2 3">
    <name type="scientific">Lophiotrema nucula</name>
    <dbReference type="NCBI Taxonomy" id="690887"/>
    <lineage>
        <taxon>Eukaryota</taxon>
        <taxon>Fungi</taxon>
        <taxon>Dikarya</taxon>
        <taxon>Ascomycota</taxon>
        <taxon>Pezizomycotina</taxon>
        <taxon>Dothideomycetes</taxon>
        <taxon>Pleosporomycetidae</taxon>
        <taxon>Pleosporales</taxon>
        <taxon>Lophiotremataceae</taxon>
        <taxon>Lophiotrema</taxon>
    </lineage>
</organism>
<feature type="compositionally biased region" description="Basic and acidic residues" evidence="1">
    <location>
        <begin position="1"/>
        <end position="31"/>
    </location>
</feature>